<dbReference type="KEGG" id="fal:FRAAL4937"/>
<gene>
    <name evidence="2" type="ordered locus">FRAAL4937</name>
</gene>
<evidence type="ECO:0000313" key="3">
    <source>
        <dbReference type="Proteomes" id="UP000000657"/>
    </source>
</evidence>
<dbReference type="AlphaFoldDB" id="Q0RG11"/>
<keyword evidence="3" id="KW-1185">Reference proteome</keyword>
<proteinExistence type="predicted"/>
<sequence length="62" mass="6278">MVGRPDDARPDDASPDDARLDGACPGNAGDGSLDAERPGQDCHRAGRGAVPHRSAGGALGRR</sequence>
<feature type="compositionally biased region" description="Basic and acidic residues" evidence="1">
    <location>
        <begin position="1"/>
        <end position="20"/>
    </location>
</feature>
<dbReference type="HOGENOM" id="CLU_2897610_0_0_11"/>
<dbReference type="Proteomes" id="UP000000657">
    <property type="component" value="Chromosome"/>
</dbReference>
<evidence type="ECO:0000256" key="1">
    <source>
        <dbReference type="SAM" id="MobiDB-lite"/>
    </source>
</evidence>
<organism evidence="2 3">
    <name type="scientific">Frankia alni (strain DSM 45986 / CECT 9034 / ACN14a)</name>
    <dbReference type="NCBI Taxonomy" id="326424"/>
    <lineage>
        <taxon>Bacteria</taxon>
        <taxon>Bacillati</taxon>
        <taxon>Actinomycetota</taxon>
        <taxon>Actinomycetes</taxon>
        <taxon>Frankiales</taxon>
        <taxon>Frankiaceae</taxon>
        <taxon>Frankia</taxon>
    </lineage>
</organism>
<dbReference type="EMBL" id="CT573213">
    <property type="protein sequence ID" value="CAJ63578.2"/>
    <property type="molecule type" value="Genomic_DNA"/>
</dbReference>
<accession>Q0RG11</accession>
<reference evidence="2 3" key="1">
    <citation type="journal article" date="2007" name="Genome Res.">
        <title>Genome characteristics of facultatively symbiotic Frankia sp. strains reflect host range and host plant biogeography.</title>
        <authorList>
            <person name="Normand P."/>
            <person name="Lapierre P."/>
            <person name="Tisa L.S."/>
            <person name="Gogarten J.P."/>
            <person name="Alloisio N."/>
            <person name="Bagnarol E."/>
            <person name="Bassi C.A."/>
            <person name="Berry A.M."/>
            <person name="Bickhart D.M."/>
            <person name="Choisne N."/>
            <person name="Couloux A."/>
            <person name="Cournoyer B."/>
            <person name="Cruveiller S."/>
            <person name="Daubin V."/>
            <person name="Demange N."/>
            <person name="Francino M.P."/>
            <person name="Goltsman E."/>
            <person name="Huang Y."/>
            <person name="Kopp O.R."/>
            <person name="Labarre L."/>
            <person name="Lapidus A."/>
            <person name="Lavire C."/>
            <person name="Marechal J."/>
            <person name="Martinez M."/>
            <person name="Mastronunzio J.E."/>
            <person name="Mullin B.C."/>
            <person name="Niemann J."/>
            <person name="Pujic P."/>
            <person name="Rawnsley T."/>
            <person name="Rouy Z."/>
            <person name="Schenowitz C."/>
            <person name="Sellstedt A."/>
            <person name="Tavares F."/>
            <person name="Tomkins J.P."/>
            <person name="Vallenet D."/>
            <person name="Valverde C."/>
            <person name="Wall L.G."/>
            <person name="Wang Y."/>
            <person name="Medigue C."/>
            <person name="Benson D.R."/>
        </authorList>
    </citation>
    <scope>NUCLEOTIDE SEQUENCE [LARGE SCALE GENOMIC DNA]</scope>
    <source>
        <strain evidence="3">DSM 45986 / CECT 9034 / ACN14a</strain>
    </source>
</reference>
<feature type="region of interest" description="Disordered" evidence="1">
    <location>
        <begin position="1"/>
        <end position="62"/>
    </location>
</feature>
<feature type="compositionally biased region" description="Basic and acidic residues" evidence="1">
    <location>
        <begin position="34"/>
        <end position="44"/>
    </location>
</feature>
<name>Q0RG11_FRAAA</name>
<protein>
    <submittedName>
        <fullName evidence="2">Uncharacterized protein</fullName>
    </submittedName>
</protein>
<evidence type="ECO:0000313" key="2">
    <source>
        <dbReference type="EMBL" id="CAJ63578.2"/>
    </source>
</evidence>